<sequence length="687" mass="83319">MLFVTEPKFINISHPRKLLSLIQEYELKFRPDSPITQKAIESMGQDRHHFRRKNKFELRYDFEIQKIPYSEADLQKTYLNYMRELIMDYQNLFENRKRIKADFEKRQKEEDELRGYKWPESTVNKKFIHNSIEVLKLDQKLQLIEEERNKEQKINDCFAKEAIKQELDRRLHIQDNLNKEEKRLASRKQIFDNLKKKAASENKKVHEKLLTHQQKIKKQLEKDFRASKSIQEKLDAKELSVQQKRTKLISEIATRNRKVDDKINHFKDDFGNRLMDELIKKQQALELSMSKRQKTAEQLEKNRLEKQQFFEQKLNNINLKIKQEREEKESELFNKVGQKLSKSEKLLNEHDKLISKMWQDKKKEQQTRFSKQKERYKLSEGKQQEKIEEWDEKLKSIQDRIEKFQTKKSEEWKNVKEQKIQNQKEHLEFITFMKNKKEDKYQKQYLERQYMIQKKLKKLKDEQEYIRTYQTTSKQRFEQNTLTQIGELVNLKYSSSVQLLNKLKDLEDEDAFNDIQQKYKQIVKVPEKKLYFKGIFKKNISLMRETNDNEFEFQKKYTVQQRLTRHQNIMNIIGQQKALIVVEKYKQSSNQTNNSSQQSWKIFAIDKTINLMVFLHCIKVNVGIAKTTSIFLYCNNQLLPLKEDQTVGSILESQKNKEDNILYIKYQNFETFGFDQYKNDEYKVFNQ</sequence>
<name>A0A8S1R1F6_9CILI</name>
<feature type="coiled-coil region" evidence="1">
    <location>
        <begin position="134"/>
        <end position="197"/>
    </location>
</feature>
<feature type="coiled-coil region" evidence="1">
    <location>
        <begin position="380"/>
        <end position="407"/>
    </location>
</feature>
<dbReference type="AlphaFoldDB" id="A0A8S1R1F6"/>
<proteinExistence type="predicted"/>
<evidence type="ECO:0000313" key="2">
    <source>
        <dbReference type="EMBL" id="CAD8121941.1"/>
    </source>
</evidence>
<comment type="caution">
    <text evidence="2">The sequence shown here is derived from an EMBL/GenBank/DDBJ whole genome shotgun (WGS) entry which is preliminary data.</text>
</comment>
<keyword evidence="3" id="KW-1185">Reference proteome</keyword>
<dbReference type="EMBL" id="CAJJDN010000135">
    <property type="protein sequence ID" value="CAD8121941.1"/>
    <property type="molecule type" value="Genomic_DNA"/>
</dbReference>
<evidence type="ECO:0000256" key="1">
    <source>
        <dbReference type="SAM" id="Coils"/>
    </source>
</evidence>
<keyword evidence="1" id="KW-0175">Coiled coil</keyword>
<feature type="coiled-coil region" evidence="1">
    <location>
        <begin position="282"/>
        <end position="331"/>
    </location>
</feature>
<accession>A0A8S1R1F6</accession>
<dbReference type="Proteomes" id="UP000692954">
    <property type="component" value="Unassembled WGS sequence"/>
</dbReference>
<organism evidence="2 3">
    <name type="scientific">Paramecium sonneborni</name>
    <dbReference type="NCBI Taxonomy" id="65129"/>
    <lineage>
        <taxon>Eukaryota</taxon>
        <taxon>Sar</taxon>
        <taxon>Alveolata</taxon>
        <taxon>Ciliophora</taxon>
        <taxon>Intramacronucleata</taxon>
        <taxon>Oligohymenophorea</taxon>
        <taxon>Peniculida</taxon>
        <taxon>Parameciidae</taxon>
        <taxon>Paramecium</taxon>
    </lineage>
</organism>
<evidence type="ECO:0000313" key="3">
    <source>
        <dbReference type="Proteomes" id="UP000692954"/>
    </source>
</evidence>
<gene>
    <name evidence="2" type="ORF">PSON_ATCC_30995.1.T1350084</name>
</gene>
<reference evidence="2" key="1">
    <citation type="submission" date="2021-01" db="EMBL/GenBank/DDBJ databases">
        <authorList>
            <consortium name="Genoscope - CEA"/>
            <person name="William W."/>
        </authorList>
    </citation>
    <scope>NUCLEOTIDE SEQUENCE</scope>
</reference>
<protein>
    <submittedName>
        <fullName evidence="2">Uncharacterized protein</fullName>
    </submittedName>
</protein>
<dbReference type="OrthoDB" id="299951at2759"/>